<feature type="compositionally biased region" description="Basic and acidic residues" evidence="1">
    <location>
        <begin position="109"/>
        <end position="118"/>
    </location>
</feature>
<dbReference type="Proteomes" id="UP000289886">
    <property type="component" value="Unassembled WGS sequence"/>
</dbReference>
<comment type="caution">
    <text evidence="2">The sequence shown here is derived from an EMBL/GenBank/DDBJ whole genome shotgun (WGS) entry which is preliminary data.</text>
</comment>
<evidence type="ECO:0000313" key="3">
    <source>
        <dbReference type="Proteomes" id="UP000289886"/>
    </source>
</evidence>
<proteinExistence type="predicted"/>
<feature type="compositionally biased region" description="Basic and acidic residues" evidence="1">
    <location>
        <begin position="1"/>
        <end position="31"/>
    </location>
</feature>
<evidence type="ECO:0000313" key="2">
    <source>
        <dbReference type="EMBL" id="RXM97478.1"/>
    </source>
</evidence>
<name>A0A662YPS2_ACIRT</name>
<protein>
    <submittedName>
        <fullName evidence="2">Uncharacterized protein</fullName>
    </submittedName>
</protein>
<sequence>MEVPSDHDDGHVRLADTTNKEQGREHADKHHGAVHSVIKPGNKVLLQQPKHNKLSTTFESKPYIVFERKGNCVVLARHGKRIQCNVSHVKQWVEALLPRETHRKDDVDFWDRPDEHGQEGQTAEIAGHQEPRPSRVRHAPAHLKDYVR</sequence>
<keyword evidence="3" id="KW-1185">Reference proteome</keyword>
<organism evidence="2 3">
    <name type="scientific">Acipenser ruthenus</name>
    <name type="common">Sterlet sturgeon</name>
    <dbReference type="NCBI Taxonomy" id="7906"/>
    <lineage>
        <taxon>Eukaryota</taxon>
        <taxon>Metazoa</taxon>
        <taxon>Chordata</taxon>
        <taxon>Craniata</taxon>
        <taxon>Vertebrata</taxon>
        <taxon>Euteleostomi</taxon>
        <taxon>Actinopterygii</taxon>
        <taxon>Chondrostei</taxon>
        <taxon>Acipenseriformes</taxon>
        <taxon>Acipenseridae</taxon>
        <taxon>Acipenser</taxon>
    </lineage>
</organism>
<reference evidence="2 3" key="1">
    <citation type="submission" date="2019-01" db="EMBL/GenBank/DDBJ databases">
        <title>Draft Genome and Complete Hox-Cluster Characterization of the Sterlet Sturgeon (Acipenser ruthenus).</title>
        <authorList>
            <person name="Wei Q."/>
        </authorList>
    </citation>
    <scope>NUCLEOTIDE SEQUENCE [LARGE SCALE GENOMIC DNA]</scope>
    <source>
        <strain evidence="2">WHYD16114868_AA</strain>
        <tissue evidence="2">Blood</tissue>
    </source>
</reference>
<dbReference type="AlphaFoldDB" id="A0A662YPS2"/>
<dbReference type="EMBL" id="SCEB01001063">
    <property type="protein sequence ID" value="RXM97478.1"/>
    <property type="molecule type" value="Genomic_DNA"/>
</dbReference>
<feature type="region of interest" description="Disordered" evidence="1">
    <location>
        <begin position="1"/>
        <end position="33"/>
    </location>
</feature>
<gene>
    <name evidence="2" type="ORF">EOD39_14364</name>
</gene>
<feature type="region of interest" description="Disordered" evidence="1">
    <location>
        <begin position="109"/>
        <end position="148"/>
    </location>
</feature>
<evidence type="ECO:0000256" key="1">
    <source>
        <dbReference type="SAM" id="MobiDB-lite"/>
    </source>
</evidence>
<accession>A0A662YPS2</accession>